<accession>A0ABQ3XNN7</accession>
<protein>
    <submittedName>
        <fullName evidence="5">LacI family transcriptional regulator</fullName>
    </submittedName>
</protein>
<gene>
    <name evidence="5" type="primary">lacI_10</name>
    <name evidence="5" type="ORF">Aco03nite_085380</name>
</gene>
<dbReference type="EMBL" id="BOMG01000104">
    <property type="protein sequence ID" value="GID60134.1"/>
    <property type="molecule type" value="Genomic_DNA"/>
</dbReference>
<feature type="domain" description="HTH lacI-type" evidence="4">
    <location>
        <begin position="7"/>
        <end position="49"/>
    </location>
</feature>
<organism evidence="5 6">
    <name type="scientific">Actinoplanes couchii</name>
    <dbReference type="NCBI Taxonomy" id="403638"/>
    <lineage>
        <taxon>Bacteria</taxon>
        <taxon>Bacillati</taxon>
        <taxon>Actinomycetota</taxon>
        <taxon>Actinomycetes</taxon>
        <taxon>Micromonosporales</taxon>
        <taxon>Micromonosporaceae</taxon>
        <taxon>Actinoplanes</taxon>
    </lineage>
</organism>
<dbReference type="Gene3D" id="3.40.50.2300">
    <property type="match status" value="2"/>
</dbReference>
<evidence type="ECO:0000313" key="6">
    <source>
        <dbReference type="Proteomes" id="UP000612282"/>
    </source>
</evidence>
<dbReference type="Proteomes" id="UP000612282">
    <property type="component" value="Unassembled WGS sequence"/>
</dbReference>
<evidence type="ECO:0000256" key="2">
    <source>
        <dbReference type="ARBA" id="ARBA00023125"/>
    </source>
</evidence>
<dbReference type="InterPro" id="IPR010982">
    <property type="entry name" value="Lambda_DNA-bd_dom_sf"/>
</dbReference>
<dbReference type="Pfam" id="PF00356">
    <property type="entry name" value="LacI"/>
    <property type="match status" value="1"/>
</dbReference>
<evidence type="ECO:0000313" key="5">
    <source>
        <dbReference type="EMBL" id="GID60134.1"/>
    </source>
</evidence>
<keyword evidence="2" id="KW-0238">DNA-binding</keyword>
<dbReference type="InterPro" id="IPR000843">
    <property type="entry name" value="HTH_LacI"/>
</dbReference>
<reference evidence="5 6" key="1">
    <citation type="submission" date="2021-01" db="EMBL/GenBank/DDBJ databases">
        <title>Whole genome shotgun sequence of Actinoplanes couchii NBRC 106145.</title>
        <authorList>
            <person name="Komaki H."/>
            <person name="Tamura T."/>
        </authorList>
    </citation>
    <scope>NUCLEOTIDE SEQUENCE [LARGE SCALE GENOMIC DNA]</scope>
    <source>
        <strain evidence="5 6">NBRC 106145</strain>
    </source>
</reference>
<keyword evidence="6" id="KW-1185">Reference proteome</keyword>
<keyword evidence="3" id="KW-0804">Transcription</keyword>
<evidence type="ECO:0000259" key="4">
    <source>
        <dbReference type="PROSITE" id="PS50932"/>
    </source>
</evidence>
<dbReference type="InterPro" id="IPR046335">
    <property type="entry name" value="LacI/GalR-like_sensor"/>
</dbReference>
<dbReference type="Pfam" id="PF13377">
    <property type="entry name" value="Peripla_BP_3"/>
    <property type="match status" value="1"/>
</dbReference>
<dbReference type="RefSeq" id="WP_203806864.1">
    <property type="nucleotide sequence ID" value="NZ_BAAAQE010000094.1"/>
</dbReference>
<comment type="caution">
    <text evidence="5">The sequence shown here is derived from an EMBL/GenBank/DDBJ whole genome shotgun (WGS) entry which is preliminary data.</text>
</comment>
<dbReference type="InterPro" id="IPR028082">
    <property type="entry name" value="Peripla_BP_I"/>
</dbReference>
<evidence type="ECO:0000256" key="1">
    <source>
        <dbReference type="ARBA" id="ARBA00023015"/>
    </source>
</evidence>
<keyword evidence="1" id="KW-0805">Transcription regulation</keyword>
<dbReference type="CDD" id="cd01392">
    <property type="entry name" value="HTH_LacI"/>
    <property type="match status" value="1"/>
</dbReference>
<dbReference type="SUPFAM" id="SSF47413">
    <property type="entry name" value="lambda repressor-like DNA-binding domains"/>
    <property type="match status" value="1"/>
</dbReference>
<dbReference type="PROSITE" id="PS50932">
    <property type="entry name" value="HTH_LACI_2"/>
    <property type="match status" value="1"/>
</dbReference>
<name>A0ABQ3XNN7_9ACTN</name>
<dbReference type="SUPFAM" id="SSF53822">
    <property type="entry name" value="Periplasmic binding protein-like I"/>
    <property type="match status" value="1"/>
</dbReference>
<proteinExistence type="predicted"/>
<dbReference type="Gene3D" id="1.10.260.40">
    <property type="entry name" value="lambda repressor-like DNA-binding domains"/>
    <property type="match status" value="1"/>
</dbReference>
<dbReference type="PANTHER" id="PTHR30146:SF109">
    <property type="entry name" value="HTH-TYPE TRANSCRIPTIONAL REGULATOR GALS"/>
    <property type="match status" value="1"/>
</dbReference>
<evidence type="ECO:0000256" key="3">
    <source>
        <dbReference type="ARBA" id="ARBA00023163"/>
    </source>
</evidence>
<dbReference type="PANTHER" id="PTHR30146">
    <property type="entry name" value="LACI-RELATED TRANSCRIPTIONAL REPRESSOR"/>
    <property type="match status" value="1"/>
</dbReference>
<dbReference type="SMART" id="SM00354">
    <property type="entry name" value="HTH_LACI"/>
    <property type="match status" value="1"/>
</dbReference>
<sequence length="332" mass="35782">MPDKRRVTAREVATLAGVSPGTVSKALTGKGAVHPDTRDRILRAAREMGLHGLPEQRDLTVGLITRNPFDRRNAPVMLGVLETFAEHDIAFLVCDGRADALREQFFVDSLRRRRVDGILVAGSSRGSYSRPPLRGVDDLPVVYMVTTSTDPDDVSVVPDNRGGAELAVRHLLSTGRRRIAAVLGPGTEEAAALKTAATRDVLAEHGLDLVMEPLCGDWTEQWGRQATYELLHNVDGVDGIVCGNDMIARGVIEALQSRGVVVPDDTAVIGFDNWSVMVEGSRPRLSSIDLNLPDVGRTAAARMVEAIRGATVPPGRTVIESRLVPHESTALP</sequence>